<evidence type="ECO:0000313" key="2">
    <source>
        <dbReference type="Proteomes" id="UP001430584"/>
    </source>
</evidence>
<reference evidence="1 2" key="1">
    <citation type="submission" date="2024-02" db="EMBL/GenBank/DDBJ databases">
        <title>De novo assembly and annotation of 12 fungi associated with fruit tree decline syndrome in Ontario, Canada.</title>
        <authorList>
            <person name="Sulman M."/>
            <person name="Ellouze W."/>
            <person name="Ilyukhin E."/>
        </authorList>
    </citation>
    <scope>NUCLEOTIDE SEQUENCE [LARGE SCALE GENOMIC DNA]</scope>
    <source>
        <strain evidence="1 2">FDS-637</strain>
    </source>
</reference>
<dbReference type="RefSeq" id="XP_066627884.1">
    <property type="nucleotide sequence ID" value="XM_066781601.1"/>
</dbReference>
<keyword evidence="2" id="KW-1185">Reference proteome</keyword>
<dbReference type="Proteomes" id="UP001430584">
    <property type="component" value="Unassembled WGS sequence"/>
</dbReference>
<comment type="caution">
    <text evidence="1">The sequence shown here is derived from an EMBL/GenBank/DDBJ whole genome shotgun (WGS) entry which is preliminary data.</text>
</comment>
<sequence length="146" mass="17138">MTKMGFDCGFDIYPRLDPTPSNKEKYAHFINEVLRTYEDEDEYGSDSVVEVVPDSPGSHIEFLVGEHPAIPYNCEYFLRFSSKVSGKDGAQVERYIKEVCKMATKRFGDCVHFWHELKETGNDHDQFGYYSWKEVNESWRKMKELK</sequence>
<accession>A0ABR3BXX5</accession>
<name>A0ABR3BXX5_9PEZI</name>
<proteinExistence type="predicted"/>
<gene>
    <name evidence="1" type="ORF">SLS55_010212</name>
</gene>
<organism evidence="1 2">
    <name type="scientific">Diplodia seriata</name>
    <dbReference type="NCBI Taxonomy" id="420778"/>
    <lineage>
        <taxon>Eukaryota</taxon>
        <taxon>Fungi</taxon>
        <taxon>Dikarya</taxon>
        <taxon>Ascomycota</taxon>
        <taxon>Pezizomycotina</taxon>
        <taxon>Dothideomycetes</taxon>
        <taxon>Dothideomycetes incertae sedis</taxon>
        <taxon>Botryosphaeriales</taxon>
        <taxon>Botryosphaeriaceae</taxon>
        <taxon>Diplodia</taxon>
    </lineage>
</organism>
<protein>
    <submittedName>
        <fullName evidence="1">Uncharacterized protein</fullName>
    </submittedName>
</protein>
<dbReference type="GeneID" id="92014297"/>
<evidence type="ECO:0000313" key="1">
    <source>
        <dbReference type="EMBL" id="KAL0253240.1"/>
    </source>
</evidence>
<dbReference type="EMBL" id="JAJVCZ030000012">
    <property type="protein sequence ID" value="KAL0253240.1"/>
    <property type="molecule type" value="Genomic_DNA"/>
</dbReference>